<reference evidence="1 2" key="1">
    <citation type="journal article" date="2013" name="Genome Announc.">
        <title>Genome Sequence of the Extreme Obligate Alkaliphile Bacillus marmarensis Strain DSM 21297.</title>
        <authorList>
            <person name="Wernick D.G."/>
            <person name="Choi K.Y."/>
            <person name="Tat C.A."/>
            <person name="Lafontaine Rivera J.G."/>
            <person name="Liao J.C."/>
        </authorList>
    </citation>
    <scope>NUCLEOTIDE SEQUENCE [LARGE SCALE GENOMIC DNA]</scope>
    <source>
        <strain evidence="1 2">DSM 21297</strain>
    </source>
</reference>
<sequence length="60" mass="7155">MERTLIEERYMTADSDYLTDHNVYAFKFNPPISSTYYNKIRWKAFYKLALILNIAGTKDI</sequence>
<keyword evidence="2" id="KW-1185">Reference proteome</keyword>
<organism evidence="1 2">
    <name type="scientific">Alkalihalophilus marmarensis DSM 21297</name>
    <dbReference type="NCBI Taxonomy" id="1188261"/>
    <lineage>
        <taxon>Bacteria</taxon>
        <taxon>Bacillati</taxon>
        <taxon>Bacillota</taxon>
        <taxon>Bacilli</taxon>
        <taxon>Bacillales</taxon>
        <taxon>Bacillaceae</taxon>
        <taxon>Alkalihalophilus</taxon>
    </lineage>
</organism>
<gene>
    <name evidence="1" type="ORF">A33I_17275</name>
</gene>
<evidence type="ECO:0000313" key="2">
    <source>
        <dbReference type="Proteomes" id="UP000017170"/>
    </source>
</evidence>
<dbReference type="Proteomes" id="UP000017170">
    <property type="component" value="Unassembled WGS sequence"/>
</dbReference>
<evidence type="ECO:0000313" key="1">
    <source>
        <dbReference type="EMBL" id="ERN52258.1"/>
    </source>
</evidence>
<accession>U6SKX8</accession>
<dbReference type="EMBL" id="ATAE01000038">
    <property type="protein sequence ID" value="ERN52258.1"/>
    <property type="molecule type" value="Genomic_DNA"/>
</dbReference>
<protein>
    <submittedName>
        <fullName evidence="1">Uncharacterized protein</fullName>
    </submittedName>
</protein>
<name>U6SKX8_9BACI</name>
<proteinExistence type="predicted"/>
<dbReference type="PATRIC" id="fig|1188261.3.peg.2950"/>
<dbReference type="AlphaFoldDB" id="U6SKX8"/>
<comment type="caution">
    <text evidence="1">The sequence shown here is derived from an EMBL/GenBank/DDBJ whole genome shotgun (WGS) entry which is preliminary data.</text>
</comment>